<proteinExistence type="predicted"/>
<evidence type="ECO:0000313" key="1">
    <source>
        <dbReference type="EMBL" id="AFI78659.1"/>
    </source>
</evidence>
<dbReference type="AlphaFoldDB" id="I1X584"/>
<reference evidence="1" key="1">
    <citation type="journal article" date="2012" name="ISME J.">
        <title>Roseobacter clade bacteria are abundant in coastal sediments and encode a novel combination of sulfur oxidation genes.</title>
        <authorList>
            <person name="Lenk S."/>
            <person name="Moraru C."/>
            <person name="Hahnke S."/>
            <person name="Arnds J."/>
            <person name="Richter M."/>
            <person name="Kube M."/>
            <person name="Reinhardt R."/>
            <person name="Brinkhoff T."/>
            <person name="Harder J."/>
            <person name="Amann R."/>
            <person name="Mussmann M."/>
        </authorList>
    </citation>
    <scope>NUCLEOTIDE SEQUENCE</scope>
</reference>
<dbReference type="EMBL" id="JQ256787">
    <property type="protein sequence ID" value="AFI78659.1"/>
    <property type="molecule type" value="Genomic_DNA"/>
</dbReference>
<protein>
    <submittedName>
        <fullName evidence="1">Uncharacterized protein</fullName>
    </submittedName>
</protein>
<accession>I1X584</accession>
<organism evidence="1">
    <name type="scientific">uncultured bacterium ws034A6</name>
    <dbReference type="NCBI Taxonomy" id="1131824"/>
    <lineage>
        <taxon>Bacteria</taxon>
        <taxon>environmental samples</taxon>
    </lineage>
</organism>
<name>I1X584_9BACT</name>
<sequence>MADLFSITAPLLIRFPDDTKHVMVHCFPHPDGLVYFRTFWDQLPEQEGVRLVRGELRGEGPWKAGDAVITMLGCHGTHPEQAAEYADWQFHLEQQGAGYPSREQLVNKARGMGLLP</sequence>
<gene>
    <name evidence="1" type="ORF">ws034A6_0028</name>
</gene>